<dbReference type="PANTHER" id="PTHR46066:SF2">
    <property type="entry name" value="CHITINASE DOMAIN-CONTAINING PROTEIN 1"/>
    <property type="match status" value="1"/>
</dbReference>
<gene>
    <name evidence="1" type="ORF">HaLaN_26421</name>
</gene>
<name>A0A6A0A690_HAELA</name>
<dbReference type="GO" id="GO:0012505">
    <property type="term" value="C:endomembrane system"/>
    <property type="evidence" value="ECO:0007669"/>
    <property type="project" value="TreeGrafter"/>
</dbReference>
<proteinExistence type="predicted"/>
<comment type="caution">
    <text evidence="1">The sequence shown here is derived from an EMBL/GenBank/DDBJ whole genome shotgun (WGS) entry which is preliminary data.</text>
</comment>
<feature type="non-terminal residue" evidence="1">
    <location>
        <position position="143"/>
    </location>
</feature>
<dbReference type="AlphaFoldDB" id="A0A6A0A690"/>
<keyword evidence="2" id="KW-1185">Reference proteome</keyword>
<protein>
    <submittedName>
        <fullName evidence="1">Glyco_hydro_18 domain-containing protein</fullName>
    </submittedName>
</protein>
<sequence>MVRMLRRNREGYDNAVRFRAKLTHVSPVWYTLKRVPDTTADWVLEGGHEYNQSWVQAVRQPVGQSGHQVKVVPRFMVEVSDPNDNMALIMQSMQPLRLMWNEVKDKDYDGLVLEVMQNWLAINILSAEHFLEPIYLFMSDLSN</sequence>
<dbReference type="Gene3D" id="3.20.20.80">
    <property type="entry name" value="Glycosidases"/>
    <property type="match status" value="1"/>
</dbReference>
<dbReference type="EMBL" id="BLLF01003706">
    <property type="protein sequence ID" value="GFH28011.1"/>
    <property type="molecule type" value="Genomic_DNA"/>
</dbReference>
<reference evidence="1 2" key="1">
    <citation type="submission" date="2020-02" db="EMBL/GenBank/DDBJ databases">
        <title>Draft genome sequence of Haematococcus lacustris strain NIES-144.</title>
        <authorList>
            <person name="Morimoto D."/>
            <person name="Nakagawa S."/>
            <person name="Yoshida T."/>
            <person name="Sawayama S."/>
        </authorList>
    </citation>
    <scope>NUCLEOTIDE SEQUENCE [LARGE SCALE GENOMIC DNA]</scope>
    <source>
        <strain evidence="1 2">NIES-144</strain>
    </source>
</reference>
<evidence type="ECO:0000313" key="2">
    <source>
        <dbReference type="Proteomes" id="UP000485058"/>
    </source>
</evidence>
<dbReference type="PANTHER" id="PTHR46066">
    <property type="entry name" value="CHITINASE DOMAIN-CONTAINING PROTEIN 1 FAMILY MEMBER"/>
    <property type="match status" value="1"/>
</dbReference>
<dbReference type="GO" id="GO:0070492">
    <property type="term" value="F:oligosaccharide binding"/>
    <property type="evidence" value="ECO:0007669"/>
    <property type="project" value="TreeGrafter"/>
</dbReference>
<accession>A0A6A0A690</accession>
<dbReference type="Proteomes" id="UP000485058">
    <property type="component" value="Unassembled WGS sequence"/>
</dbReference>
<evidence type="ECO:0000313" key="1">
    <source>
        <dbReference type="EMBL" id="GFH28011.1"/>
    </source>
</evidence>
<feature type="non-terminal residue" evidence="1">
    <location>
        <position position="1"/>
    </location>
</feature>
<organism evidence="1 2">
    <name type="scientific">Haematococcus lacustris</name>
    <name type="common">Green alga</name>
    <name type="synonym">Haematococcus pluvialis</name>
    <dbReference type="NCBI Taxonomy" id="44745"/>
    <lineage>
        <taxon>Eukaryota</taxon>
        <taxon>Viridiplantae</taxon>
        <taxon>Chlorophyta</taxon>
        <taxon>core chlorophytes</taxon>
        <taxon>Chlorophyceae</taxon>
        <taxon>CS clade</taxon>
        <taxon>Chlamydomonadales</taxon>
        <taxon>Haematococcaceae</taxon>
        <taxon>Haematococcus</taxon>
    </lineage>
</organism>